<dbReference type="InterPro" id="IPR008914">
    <property type="entry name" value="PEBP"/>
</dbReference>
<reference evidence="2 3" key="2">
    <citation type="submission" date="2020-08" db="EMBL/GenBank/DDBJ databases">
        <authorList>
            <person name="Partida-Martinez L."/>
            <person name="Huntemann M."/>
            <person name="Clum A."/>
            <person name="Wang J."/>
            <person name="Palaniappan K."/>
            <person name="Ritter S."/>
            <person name="Chen I.-M."/>
            <person name="Stamatis D."/>
            <person name="Reddy T."/>
            <person name="O'Malley R."/>
            <person name="Daum C."/>
            <person name="Shapiro N."/>
            <person name="Ivanova N."/>
            <person name="Kyrpides N."/>
            <person name="Woyke T."/>
        </authorList>
    </citation>
    <scope>NUCLEOTIDE SEQUENCE [LARGE SCALE GENOMIC DNA]</scope>
    <source>
        <strain evidence="2 3">AS2.23</strain>
    </source>
</reference>
<evidence type="ECO:0000313" key="3">
    <source>
        <dbReference type="Proteomes" id="UP000533269"/>
    </source>
</evidence>
<dbReference type="Proteomes" id="UP000533269">
    <property type="component" value="Unassembled WGS sequence"/>
</dbReference>
<dbReference type="NCBIfam" id="TIGR00481">
    <property type="entry name" value="YbhB/YbcL family Raf kinase inhibitor-like protein"/>
    <property type="match status" value="1"/>
</dbReference>
<dbReference type="CDD" id="cd00865">
    <property type="entry name" value="PEBP_bact_arch"/>
    <property type="match status" value="1"/>
</dbReference>
<name>A0A7W4TI63_KINRA</name>
<dbReference type="Gene3D" id="3.90.280.10">
    <property type="entry name" value="PEBP-like"/>
    <property type="match status" value="1"/>
</dbReference>
<protein>
    <recommendedName>
        <fullName evidence="4">PEBP family protein</fullName>
    </recommendedName>
</protein>
<dbReference type="SUPFAM" id="SSF49777">
    <property type="entry name" value="PEBP-like"/>
    <property type="match status" value="1"/>
</dbReference>
<dbReference type="InterPro" id="IPR036610">
    <property type="entry name" value="PEBP-like_sf"/>
</dbReference>
<dbReference type="EMBL" id="JACHVY010000001">
    <property type="protein sequence ID" value="MBB2899354.1"/>
    <property type="molecule type" value="Genomic_DNA"/>
</dbReference>
<dbReference type="InterPro" id="IPR005247">
    <property type="entry name" value="YbhB_YbcL/LppC-like"/>
</dbReference>
<dbReference type="Pfam" id="PF01161">
    <property type="entry name" value="PBP"/>
    <property type="match status" value="1"/>
</dbReference>
<dbReference type="AlphaFoldDB" id="A0A7W4TI63"/>
<gene>
    <name evidence="2" type="ORF">FHR75_000142</name>
</gene>
<dbReference type="PANTHER" id="PTHR30289">
    <property type="entry name" value="UNCHARACTERIZED PROTEIN YBCL-RELATED"/>
    <property type="match status" value="1"/>
</dbReference>
<organism evidence="2 3">
    <name type="scientific">Kineococcus radiotolerans</name>
    <dbReference type="NCBI Taxonomy" id="131568"/>
    <lineage>
        <taxon>Bacteria</taxon>
        <taxon>Bacillati</taxon>
        <taxon>Actinomycetota</taxon>
        <taxon>Actinomycetes</taxon>
        <taxon>Kineosporiales</taxon>
        <taxon>Kineosporiaceae</taxon>
        <taxon>Kineococcus</taxon>
    </lineage>
</organism>
<comment type="caution">
    <text evidence="2">The sequence shown here is derived from an EMBL/GenBank/DDBJ whole genome shotgun (WGS) entry which is preliminary data.</text>
</comment>
<proteinExistence type="inferred from homology"/>
<evidence type="ECO:0000313" key="2">
    <source>
        <dbReference type="EMBL" id="MBB2899354.1"/>
    </source>
</evidence>
<dbReference type="RefSeq" id="WP_183390026.1">
    <property type="nucleotide sequence ID" value="NZ_JACHVY010000001.1"/>
</dbReference>
<sequence length="171" mass="17331">MSHDPYALAFPAPAFTLTSTDVDERGQLPRSAYAEEGDRSPALTWTDLPEGTRSLLVTAYDADAPVPGGLWHWVLTDVPAAAGGLPTGAGSAESTVPGAVALPNDLGRAGYSGVNPPPGTGVHRLFIAATALDVDHLEVPAGASTALVHVLAVPHTLGRAVLVATSTAPAV</sequence>
<dbReference type="PANTHER" id="PTHR30289:SF1">
    <property type="entry name" value="PEBP (PHOSPHATIDYLETHANOLAMINE-BINDING PROTEIN) FAMILY PROTEIN"/>
    <property type="match status" value="1"/>
</dbReference>
<reference evidence="2 3" key="1">
    <citation type="submission" date="2020-08" db="EMBL/GenBank/DDBJ databases">
        <title>The Agave Microbiome: Exploring the role of microbial communities in plant adaptations to desert environments.</title>
        <authorList>
            <person name="Partida-Martinez L.P."/>
        </authorList>
    </citation>
    <scope>NUCLEOTIDE SEQUENCE [LARGE SCALE GENOMIC DNA]</scope>
    <source>
        <strain evidence="2 3">AS2.23</strain>
    </source>
</reference>
<evidence type="ECO:0000256" key="1">
    <source>
        <dbReference type="ARBA" id="ARBA00007120"/>
    </source>
</evidence>
<accession>A0A7W4TI63</accession>
<comment type="similarity">
    <text evidence="1">Belongs to the UPF0098 family.</text>
</comment>
<evidence type="ECO:0008006" key="4">
    <source>
        <dbReference type="Google" id="ProtNLM"/>
    </source>
</evidence>